<dbReference type="InterPro" id="IPR011034">
    <property type="entry name" value="Formyl_transferase-like_C_sf"/>
</dbReference>
<dbReference type="SUPFAM" id="SSF50486">
    <property type="entry name" value="FMT C-terminal domain-like"/>
    <property type="match status" value="1"/>
</dbReference>
<reference evidence="3 4" key="1">
    <citation type="journal article" date="2016" name="Sci. Rep.">
        <title>Insights into Adaptations to a Near-Obligate Nematode Endoparasitic Lifestyle from the Finished Genome of Drechmeria coniospora.</title>
        <authorList>
            <person name="Zhang L."/>
            <person name="Zhou Z."/>
            <person name="Guo Q."/>
            <person name="Fokkens L."/>
            <person name="Miskei M."/>
            <person name="Pocsi I."/>
            <person name="Zhang W."/>
            <person name="Chen M."/>
            <person name="Wang L."/>
            <person name="Sun Y."/>
            <person name="Donzelli B.G."/>
            <person name="Gibson D.M."/>
            <person name="Nelson D.R."/>
            <person name="Luo J.G."/>
            <person name="Rep M."/>
            <person name="Liu H."/>
            <person name="Yang S."/>
            <person name="Wang J."/>
            <person name="Krasnoff S.B."/>
            <person name="Xu Y."/>
            <person name="Molnar I."/>
            <person name="Lin M."/>
        </authorList>
    </citation>
    <scope>NUCLEOTIDE SEQUENCE [LARGE SCALE GENOMIC DNA]</scope>
    <source>
        <strain evidence="3 4">ARSEF 6962</strain>
    </source>
</reference>
<dbReference type="InterPro" id="IPR036477">
    <property type="entry name" value="Formyl_transf_N_sf"/>
</dbReference>
<sequence>MRILFLCTAHNSLSQKLFLALSENHSVTVEYALSDEAMIEAAALAKPQLIVCPFLTARVPSDVYENYVTLIVHPGPPGDAGPSALDWLLVGDDGTEPDADRLLRRDLLSAVGRSHWGVTVLQAIGELDAGQVWAFDQFPVDINEAGLTKSKLYRGPVTRAAVSATLAAVARIESAAKVDPSELSGAPRSPPDSPAPDRRFSAEGGGGIRPGLRASESFAELSVTSAEPFRGGDTHVRPLLKAGERDFDPTRHDAATVSRRIRSADSQPGCLSAVFGPKLYLYGGTIEDSVTASPSHGFAPGCITDIRDEAVCIGTCDDRGVWITHVRRLKTKADSSLWPKVPAVSGLVELGVLPPVSPPHLPMVLGRSLPEDWSRSVPGTFQEIWVDMVVGGSGRLAYVYFDFYNGAMSTAQCRRLVRCLGDVLATTEQRPLDAVILMGGDSYFSNGIHLNVIEAASDPSLESWYNINAINDVVDMVLDKFAARGVPTVAALRGNCAAGGVALAAACDLVLAGEQVVLNPAYRALGLFGSEFHSLSYPGRCGDAAAASALRAMTPLNADGARRLGLVDHVLPGFGSALDAALRSHVESVFASDRPHVEATAAVGRWKRRLDLSAPALARARAEELAQMSMDFWSARSERYHGRRRDFVRKMKPTATPLRFASHRRAEGMLDEEERDSFDSIQWFAEKSARSATEDVPPQTATGMAALSLAETNHVASRHLFGCYYPC</sequence>
<dbReference type="PANTHER" id="PTHR43388">
    <property type="entry name" value="HYDROGENASE MATURATION FACTOR HOXX"/>
    <property type="match status" value="1"/>
</dbReference>
<gene>
    <name evidence="3" type="ORF">DCS_05824</name>
</gene>
<dbReference type="Gene3D" id="3.90.226.10">
    <property type="entry name" value="2-enoyl-CoA Hydratase, Chain A, domain 1"/>
    <property type="match status" value="1"/>
</dbReference>
<feature type="domain" description="Formyl transferase C-terminal" evidence="2">
    <location>
        <begin position="252"/>
        <end position="332"/>
    </location>
</feature>
<dbReference type="Pfam" id="PF02911">
    <property type="entry name" value="Formyl_trans_C"/>
    <property type="match status" value="1"/>
</dbReference>
<name>A0A151GNY6_DRECN</name>
<proteinExistence type="predicted"/>
<dbReference type="CDD" id="cd08650">
    <property type="entry name" value="FMT_core_HypX_N"/>
    <property type="match status" value="1"/>
</dbReference>
<dbReference type="STRING" id="98403.A0A151GNY6"/>
<evidence type="ECO:0000313" key="4">
    <source>
        <dbReference type="Proteomes" id="UP000076580"/>
    </source>
</evidence>
<evidence type="ECO:0000256" key="1">
    <source>
        <dbReference type="SAM" id="MobiDB-lite"/>
    </source>
</evidence>
<dbReference type="InParanoid" id="A0A151GNY6"/>
<dbReference type="SUPFAM" id="SSF53328">
    <property type="entry name" value="Formyltransferase"/>
    <property type="match status" value="1"/>
</dbReference>
<feature type="region of interest" description="Disordered" evidence="1">
    <location>
        <begin position="177"/>
        <end position="212"/>
    </location>
</feature>
<protein>
    <recommendedName>
        <fullName evidence="2">Formyl transferase C-terminal domain-containing protein</fullName>
    </recommendedName>
</protein>
<dbReference type="CDD" id="cd06558">
    <property type="entry name" value="crotonase-like"/>
    <property type="match status" value="1"/>
</dbReference>
<dbReference type="InterPro" id="IPR029045">
    <property type="entry name" value="ClpP/crotonase-like_dom_sf"/>
</dbReference>
<accession>A0A151GNY6</accession>
<dbReference type="Pfam" id="PF00378">
    <property type="entry name" value="ECH_1"/>
    <property type="match status" value="1"/>
</dbReference>
<dbReference type="AlphaFoldDB" id="A0A151GNY6"/>
<dbReference type="GeneID" id="63718467"/>
<dbReference type="InterPro" id="IPR001753">
    <property type="entry name" value="Enoyl-CoA_hydra/iso"/>
</dbReference>
<evidence type="ECO:0000259" key="2">
    <source>
        <dbReference type="Pfam" id="PF02911"/>
    </source>
</evidence>
<dbReference type="Proteomes" id="UP000076580">
    <property type="component" value="Chromosome 02"/>
</dbReference>
<dbReference type="InterPro" id="IPR047180">
    <property type="entry name" value="HoxX-like"/>
</dbReference>
<dbReference type="PANTHER" id="PTHR43388:SF1">
    <property type="entry name" value="HYDROGENASE MATURATION FACTOR HOXX"/>
    <property type="match status" value="1"/>
</dbReference>
<dbReference type="RefSeq" id="XP_040658158.1">
    <property type="nucleotide sequence ID" value="XM_040803125.1"/>
</dbReference>
<organism evidence="3 4">
    <name type="scientific">Drechmeria coniospora</name>
    <name type="common">Nematophagous fungus</name>
    <name type="synonym">Meria coniospora</name>
    <dbReference type="NCBI Taxonomy" id="98403"/>
    <lineage>
        <taxon>Eukaryota</taxon>
        <taxon>Fungi</taxon>
        <taxon>Dikarya</taxon>
        <taxon>Ascomycota</taxon>
        <taxon>Pezizomycotina</taxon>
        <taxon>Sordariomycetes</taxon>
        <taxon>Hypocreomycetidae</taxon>
        <taxon>Hypocreales</taxon>
        <taxon>Ophiocordycipitaceae</taxon>
        <taxon>Drechmeria</taxon>
    </lineage>
</organism>
<dbReference type="EMBL" id="LAYC01000002">
    <property type="protein sequence ID" value="KYK58806.1"/>
    <property type="molecule type" value="Genomic_DNA"/>
</dbReference>
<keyword evidence="4" id="KW-1185">Reference proteome</keyword>
<dbReference type="GO" id="GO:0003824">
    <property type="term" value="F:catalytic activity"/>
    <property type="evidence" value="ECO:0007669"/>
    <property type="project" value="InterPro"/>
</dbReference>
<evidence type="ECO:0000313" key="3">
    <source>
        <dbReference type="EMBL" id="KYK58806.1"/>
    </source>
</evidence>
<dbReference type="SUPFAM" id="SSF52096">
    <property type="entry name" value="ClpP/crotonase"/>
    <property type="match status" value="1"/>
</dbReference>
<dbReference type="Gene3D" id="3.40.50.12230">
    <property type="match status" value="1"/>
</dbReference>
<dbReference type="InterPro" id="IPR005793">
    <property type="entry name" value="Formyl_trans_C"/>
</dbReference>
<comment type="caution">
    <text evidence="3">The sequence shown here is derived from an EMBL/GenBank/DDBJ whole genome shotgun (WGS) entry which is preliminary data.</text>
</comment>